<dbReference type="Gramene" id="OBART04G16360.1">
    <property type="protein sequence ID" value="OBART04G16360.1"/>
    <property type="gene ID" value="OBART04G16360"/>
</dbReference>
<reference evidence="1" key="1">
    <citation type="journal article" date="2009" name="Rice">
        <title>De Novo Next Generation Sequencing of Plant Genomes.</title>
        <authorList>
            <person name="Rounsley S."/>
            <person name="Marri P.R."/>
            <person name="Yu Y."/>
            <person name="He R."/>
            <person name="Sisneros N."/>
            <person name="Goicoechea J.L."/>
            <person name="Lee S.J."/>
            <person name="Angelova A."/>
            <person name="Kudrna D."/>
            <person name="Luo M."/>
            <person name="Affourtit J."/>
            <person name="Desany B."/>
            <person name="Knight J."/>
            <person name="Niazi F."/>
            <person name="Egholm M."/>
            <person name="Wing R.A."/>
        </authorList>
    </citation>
    <scope>NUCLEOTIDE SEQUENCE [LARGE SCALE GENOMIC DNA]</scope>
    <source>
        <strain evidence="1">cv. IRGC 105608</strain>
    </source>
</reference>
<organism evidence="1">
    <name type="scientific">Oryza barthii</name>
    <dbReference type="NCBI Taxonomy" id="65489"/>
    <lineage>
        <taxon>Eukaryota</taxon>
        <taxon>Viridiplantae</taxon>
        <taxon>Streptophyta</taxon>
        <taxon>Embryophyta</taxon>
        <taxon>Tracheophyta</taxon>
        <taxon>Spermatophyta</taxon>
        <taxon>Magnoliopsida</taxon>
        <taxon>Liliopsida</taxon>
        <taxon>Poales</taxon>
        <taxon>Poaceae</taxon>
        <taxon>BOP clade</taxon>
        <taxon>Oryzoideae</taxon>
        <taxon>Oryzeae</taxon>
        <taxon>Oryzinae</taxon>
        <taxon>Oryza</taxon>
    </lineage>
</organism>
<proteinExistence type="predicted"/>
<evidence type="ECO:0000313" key="2">
    <source>
        <dbReference type="Proteomes" id="UP000026960"/>
    </source>
</evidence>
<sequence length="216" mass="23951">MLPRIKPPFGHTILCTFLHADPIPATHGPGRRTPSRLRLLLCLIYQLGFRGVAIRVAEENGGAACAWPSSAGWLRTSSHCASSRWAHLPVREGGVQLACALHVSGGPRVRHHGFIAHPTKQPYPPTAPTRWLELNYERNCNPQSSHTTYLQAISVVTASKSSTVCVSVQGKSAADDLSYFKSTQTHTISYMKNKIPHIDVFLTEQDFKNNEIYRKN</sequence>
<dbReference type="Proteomes" id="UP000026960">
    <property type="component" value="Chromosome 4"/>
</dbReference>
<dbReference type="AlphaFoldDB" id="A0A0D3FX57"/>
<dbReference type="HOGENOM" id="CLU_1095746_0_0_1"/>
<evidence type="ECO:0000313" key="1">
    <source>
        <dbReference type="EnsemblPlants" id="OBART04G16360.1"/>
    </source>
</evidence>
<keyword evidence="2" id="KW-1185">Reference proteome</keyword>
<dbReference type="PaxDb" id="65489-OBART04G16360.1"/>
<protein>
    <submittedName>
        <fullName evidence="1">Uncharacterized protein</fullName>
    </submittedName>
</protein>
<reference evidence="1" key="2">
    <citation type="submission" date="2015-03" db="UniProtKB">
        <authorList>
            <consortium name="EnsemblPlants"/>
        </authorList>
    </citation>
    <scope>IDENTIFICATION</scope>
</reference>
<accession>A0A0D3FX57</accession>
<dbReference type="EnsemblPlants" id="OBART04G16360.1">
    <property type="protein sequence ID" value="OBART04G16360.1"/>
    <property type="gene ID" value="OBART04G16360"/>
</dbReference>
<name>A0A0D3FX57_9ORYZ</name>